<organism evidence="6 7">
    <name type="scientific">Mobilicoccus pelagius NBRC 104925</name>
    <dbReference type="NCBI Taxonomy" id="1089455"/>
    <lineage>
        <taxon>Bacteria</taxon>
        <taxon>Bacillati</taxon>
        <taxon>Actinomycetota</taxon>
        <taxon>Actinomycetes</taxon>
        <taxon>Micrococcales</taxon>
        <taxon>Dermatophilaceae</taxon>
        <taxon>Mobilicoccus</taxon>
    </lineage>
</organism>
<dbReference type="PROSITE" id="PS50893">
    <property type="entry name" value="ABC_TRANSPORTER_2"/>
    <property type="match status" value="1"/>
</dbReference>
<dbReference type="PROSITE" id="PS00211">
    <property type="entry name" value="ABC_TRANSPORTER_1"/>
    <property type="match status" value="1"/>
</dbReference>
<evidence type="ECO:0000313" key="6">
    <source>
        <dbReference type="EMBL" id="GAB47986.1"/>
    </source>
</evidence>
<feature type="domain" description="ABC transporter" evidence="5">
    <location>
        <begin position="2"/>
        <end position="224"/>
    </location>
</feature>
<dbReference type="AlphaFoldDB" id="H5UQH8"/>
<comment type="caution">
    <text evidence="6">The sequence shown here is derived from an EMBL/GenBank/DDBJ whole genome shotgun (WGS) entry which is preliminary data.</text>
</comment>
<proteinExistence type="inferred from homology"/>
<dbReference type="InterPro" id="IPR017871">
    <property type="entry name" value="ABC_transporter-like_CS"/>
</dbReference>
<evidence type="ECO:0000256" key="4">
    <source>
        <dbReference type="ARBA" id="ARBA00022840"/>
    </source>
</evidence>
<evidence type="ECO:0000256" key="3">
    <source>
        <dbReference type="ARBA" id="ARBA00022741"/>
    </source>
</evidence>
<dbReference type="Pfam" id="PF00005">
    <property type="entry name" value="ABC_tran"/>
    <property type="match status" value="1"/>
</dbReference>
<dbReference type="InterPro" id="IPR003439">
    <property type="entry name" value="ABC_transporter-like_ATP-bd"/>
</dbReference>
<dbReference type="GO" id="GO:0005524">
    <property type="term" value="F:ATP binding"/>
    <property type="evidence" value="ECO:0007669"/>
    <property type="project" value="UniProtKB-KW"/>
</dbReference>
<dbReference type="SMART" id="SM00382">
    <property type="entry name" value="AAA"/>
    <property type="match status" value="1"/>
</dbReference>
<dbReference type="SUPFAM" id="SSF52540">
    <property type="entry name" value="P-loop containing nucleoside triphosphate hydrolases"/>
    <property type="match status" value="1"/>
</dbReference>
<name>H5UQH8_9MICO</name>
<evidence type="ECO:0000259" key="5">
    <source>
        <dbReference type="PROSITE" id="PS50893"/>
    </source>
</evidence>
<keyword evidence="7" id="KW-1185">Reference proteome</keyword>
<keyword evidence="4 6" id="KW-0067">ATP-binding</keyword>
<accession>H5UQH8</accession>
<dbReference type="InterPro" id="IPR050153">
    <property type="entry name" value="Metal_Ion_Import_ABC"/>
</dbReference>
<gene>
    <name evidence="6" type="ORF">MOPEL_032_00280</name>
</gene>
<dbReference type="eggNOG" id="COG1121">
    <property type="taxonomic scope" value="Bacteria"/>
</dbReference>
<dbReference type="RefSeq" id="WP_009481884.1">
    <property type="nucleotide sequence ID" value="NZ_BAFE01000030.1"/>
</dbReference>
<keyword evidence="3" id="KW-0547">Nucleotide-binding</keyword>
<dbReference type="STRING" id="1089455.MOPEL_032_00280"/>
<dbReference type="GO" id="GO:0016887">
    <property type="term" value="F:ATP hydrolysis activity"/>
    <property type="evidence" value="ECO:0007669"/>
    <property type="project" value="InterPro"/>
</dbReference>
<dbReference type="Gene3D" id="3.40.50.300">
    <property type="entry name" value="P-loop containing nucleotide triphosphate hydrolases"/>
    <property type="match status" value="1"/>
</dbReference>
<evidence type="ECO:0000256" key="2">
    <source>
        <dbReference type="ARBA" id="ARBA00022448"/>
    </source>
</evidence>
<dbReference type="InterPro" id="IPR027417">
    <property type="entry name" value="P-loop_NTPase"/>
</dbReference>
<comment type="similarity">
    <text evidence="1">Belongs to the ABC transporter superfamily.</text>
</comment>
<dbReference type="PANTHER" id="PTHR42734:SF5">
    <property type="entry name" value="IRON TRANSPORT SYSTEM ATP-BINDING PROTEIN HI_0361-RELATED"/>
    <property type="match status" value="1"/>
</dbReference>
<dbReference type="InterPro" id="IPR003593">
    <property type="entry name" value="AAA+_ATPase"/>
</dbReference>
<dbReference type="Proteomes" id="UP000004367">
    <property type="component" value="Unassembled WGS sequence"/>
</dbReference>
<dbReference type="PANTHER" id="PTHR42734">
    <property type="entry name" value="METAL TRANSPORT SYSTEM ATP-BINDING PROTEIN TM_0124-RELATED"/>
    <property type="match status" value="1"/>
</dbReference>
<keyword evidence="2" id="KW-0813">Transport</keyword>
<protein>
    <submittedName>
        <fullName evidence="6">Putative metal ABC transporter ATP-binding protein</fullName>
    </submittedName>
</protein>
<sequence length="224" mass="23360">MIDLVDASFGYRHRPVVTGATLAIRPGERVAVVGPNGSGKSTLVKGVLGLNDHLGGQVRLFGTPADRFRQRHLLGYVPQRHTVSATVRATAGEVVASGRLPRLGLLGRPGRADRAVIAECLAVVGLGDAVHREVADLSGGQQRRVLIARALAAGPEVLVMDEPTAGVDAANQVVLAEVLGRLVERGVTLVVVTHEIDPLASLLTRVVTVDTGRITGDVPAPGRA</sequence>
<evidence type="ECO:0000256" key="1">
    <source>
        <dbReference type="ARBA" id="ARBA00005417"/>
    </source>
</evidence>
<evidence type="ECO:0000313" key="7">
    <source>
        <dbReference type="Proteomes" id="UP000004367"/>
    </source>
</evidence>
<dbReference type="EMBL" id="BAFE01000030">
    <property type="protein sequence ID" value="GAB47986.1"/>
    <property type="molecule type" value="Genomic_DNA"/>
</dbReference>
<reference evidence="6 7" key="1">
    <citation type="submission" date="2012-02" db="EMBL/GenBank/DDBJ databases">
        <title>Whole genome shotgun sequence of Mobilicoccus pelagius NBRC 104925.</title>
        <authorList>
            <person name="Yoshida Y."/>
            <person name="Hosoyama A."/>
            <person name="Tsuchikane K."/>
            <person name="Katsumata H."/>
            <person name="Yamazaki S."/>
            <person name="Fujita N."/>
        </authorList>
    </citation>
    <scope>NUCLEOTIDE SEQUENCE [LARGE SCALE GENOMIC DNA]</scope>
    <source>
        <strain evidence="6 7">NBRC 104925</strain>
    </source>
</reference>